<comment type="similarity">
    <text evidence="2 6">Belongs to the profilin family.</text>
</comment>
<evidence type="ECO:0000313" key="7">
    <source>
        <dbReference type="EMBL" id="KAL1800575.1"/>
    </source>
</evidence>
<comment type="subcellular location">
    <subcellularLocation>
        <location evidence="1">Cytoplasm</location>
        <location evidence="1">Cytoskeleton</location>
    </subcellularLocation>
</comment>
<reference evidence="7 8" key="1">
    <citation type="submission" date="2024-09" db="EMBL/GenBank/DDBJ databases">
        <title>T2T genomes of carrot and Alternaria dauci and their utility for understanding host-pathogen interaction during carrot leaf blight disease.</title>
        <authorList>
            <person name="Liu W."/>
            <person name="Xu S."/>
            <person name="Ou C."/>
            <person name="Liu X."/>
            <person name="Zhuang F."/>
            <person name="Deng X.W."/>
        </authorList>
    </citation>
    <scope>NUCLEOTIDE SEQUENCE [LARGE SCALE GENOMIC DNA]</scope>
    <source>
        <strain evidence="7 8">A2016</strain>
    </source>
</reference>
<dbReference type="Pfam" id="PF00235">
    <property type="entry name" value="Profilin"/>
    <property type="match status" value="1"/>
</dbReference>
<dbReference type="Gene3D" id="3.30.450.30">
    <property type="entry name" value="Dynein light chain 2a, cytoplasmic"/>
    <property type="match status" value="1"/>
</dbReference>
<gene>
    <name evidence="7" type="ORF">ACET3X_000917</name>
</gene>
<dbReference type="RefSeq" id="XP_069311159.1">
    <property type="nucleotide sequence ID" value="XM_069448266.1"/>
</dbReference>
<organism evidence="7 8">
    <name type="scientific">Alternaria dauci</name>
    <dbReference type="NCBI Taxonomy" id="48095"/>
    <lineage>
        <taxon>Eukaryota</taxon>
        <taxon>Fungi</taxon>
        <taxon>Dikarya</taxon>
        <taxon>Ascomycota</taxon>
        <taxon>Pezizomycotina</taxon>
        <taxon>Dothideomycetes</taxon>
        <taxon>Pleosporomycetidae</taxon>
        <taxon>Pleosporales</taxon>
        <taxon>Pleosporineae</taxon>
        <taxon>Pleosporaceae</taxon>
        <taxon>Alternaria</taxon>
        <taxon>Alternaria sect. Porri</taxon>
    </lineage>
</organism>
<keyword evidence="5" id="KW-0206">Cytoskeleton</keyword>
<dbReference type="EMBL" id="JBHGVX010000001">
    <property type="protein sequence ID" value="KAL1800575.1"/>
    <property type="molecule type" value="Genomic_DNA"/>
</dbReference>
<evidence type="ECO:0000256" key="2">
    <source>
        <dbReference type="ARBA" id="ARBA00010058"/>
    </source>
</evidence>
<dbReference type="SMART" id="SM00392">
    <property type="entry name" value="PROF"/>
    <property type="match status" value="1"/>
</dbReference>
<evidence type="ECO:0000313" key="8">
    <source>
        <dbReference type="Proteomes" id="UP001578633"/>
    </source>
</evidence>
<protein>
    <recommendedName>
        <fullName evidence="6">Profilin</fullName>
    </recommendedName>
</protein>
<dbReference type="GeneID" id="96081239"/>
<comment type="caution">
    <text evidence="7">The sequence shown here is derived from an EMBL/GenBank/DDBJ whole genome shotgun (WGS) entry which is preliminary data.</text>
</comment>
<dbReference type="PANTHER" id="PTHR11604:SF0">
    <property type="entry name" value="PROFILIN"/>
    <property type="match status" value="1"/>
</dbReference>
<dbReference type="PROSITE" id="PS00414">
    <property type="entry name" value="PROFILIN"/>
    <property type="match status" value="1"/>
</dbReference>
<evidence type="ECO:0000256" key="6">
    <source>
        <dbReference type="RuleBase" id="RU003909"/>
    </source>
</evidence>
<keyword evidence="4 6" id="KW-0009">Actin-binding</keyword>
<dbReference type="PANTHER" id="PTHR11604">
    <property type="entry name" value="PROFILIN"/>
    <property type="match status" value="1"/>
</dbReference>
<dbReference type="CDD" id="cd00148">
    <property type="entry name" value="PROF"/>
    <property type="match status" value="1"/>
</dbReference>
<dbReference type="InterPro" id="IPR036140">
    <property type="entry name" value="PFN_sf"/>
</dbReference>
<keyword evidence="8" id="KW-1185">Reference proteome</keyword>
<dbReference type="InterPro" id="IPR005455">
    <property type="entry name" value="PFN_euk"/>
</dbReference>
<dbReference type="SUPFAM" id="SSF55770">
    <property type="entry name" value="Profilin (actin-binding protein)"/>
    <property type="match status" value="1"/>
</dbReference>
<keyword evidence="3" id="KW-0963">Cytoplasm</keyword>
<evidence type="ECO:0000256" key="1">
    <source>
        <dbReference type="ARBA" id="ARBA00004245"/>
    </source>
</evidence>
<evidence type="ECO:0000256" key="3">
    <source>
        <dbReference type="ARBA" id="ARBA00022490"/>
    </source>
</evidence>
<dbReference type="PRINTS" id="PR01640">
    <property type="entry name" value="PROFILINPLNT"/>
</dbReference>
<dbReference type="Proteomes" id="UP001578633">
    <property type="component" value="Chromosome 1"/>
</dbReference>
<evidence type="ECO:0000256" key="5">
    <source>
        <dbReference type="ARBA" id="ARBA00023212"/>
    </source>
</evidence>
<sequence>MSWQAYVDTSLVGTGNIDKALICDVEGATTWAASPDFSLSAEERAAIARSFGDKSEPKKAISEGVKINGVKYMTIEAGDDSLKAKKGKEGIVAYKTGQAVIIAHHPDTIQTPNAFNSVVELGEYLKKHNM</sequence>
<dbReference type="InterPro" id="IPR027310">
    <property type="entry name" value="Profilin_CS"/>
</dbReference>
<name>A0ABR3UWC5_9PLEO</name>
<evidence type="ECO:0000256" key="4">
    <source>
        <dbReference type="ARBA" id="ARBA00023203"/>
    </source>
</evidence>
<accession>A0ABR3UWC5</accession>
<proteinExistence type="inferred from homology"/>
<dbReference type="InterPro" id="IPR048278">
    <property type="entry name" value="PFN"/>
</dbReference>